<organism evidence="1 2">
    <name type="scientific">Paramuricea clavata</name>
    <name type="common">Red gorgonian</name>
    <name type="synonym">Violescent sea-whip</name>
    <dbReference type="NCBI Taxonomy" id="317549"/>
    <lineage>
        <taxon>Eukaryota</taxon>
        <taxon>Metazoa</taxon>
        <taxon>Cnidaria</taxon>
        <taxon>Anthozoa</taxon>
        <taxon>Octocorallia</taxon>
        <taxon>Malacalcyonacea</taxon>
        <taxon>Plexauridae</taxon>
        <taxon>Paramuricea</taxon>
    </lineage>
</organism>
<dbReference type="EMBL" id="CACRXK020016912">
    <property type="protein sequence ID" value="CAB4030495.1"/>
    <property type="molecule type" value="Genomic_DNA"/>
</dbReference>
<name>A0A7D9JIJ9_PARCT</name>
<accession>A0A7D9JIJ9</accession>
<dbReference type="PANTHER" id="PTHR37984:SF7">
    <property type="entry name" value="INTEGRASE CATALYTIC DOMAIN-CONTAINING PROTEIN"/>
    <property type="match status" value="1"/>
</dbReference>
<proteinExistence type="predicted"/>
<gene>
    <name evidence="1" type="ORF">PACLA_8A065750</name>
</gene>
<keyword evidence="2" id="KW-1185">Reference proteome</keyword>
<dbReference type="Proteomes" id="UP001152795">
    <property type="component" value="Unassembled WGS sequence"/>
</dbReference>
<dbReference type="InterPro" id="IPR021109">
    <property type="entry name" value="Peptidase_aspartic_dom_sf"/>
</dbReference>
<dbReference type="Gene3D" id="2.40.70.10">
    <property type="entry name" value="Acid Proteases"/>
    <property type="match status" value="1"/>
</dbReference>
<protein>
    <submittedName>
        <fullName evidence="1">Uncharacterized protein</fullName>
    </submittedName>
</protein>
<reference evidence="1" key="1">
    <citation type="submission" date="2020-04" db="EMBL/GenBank/DDBJ databases">
        <authorList>
            <person name="Alioto T."/>
            <person name="Alioto T."/>
            <person name="Gomez Garrido J."/>
        </authorList>
    </citation>
    <scope>NUCLEOTIDE SEQUENCE</scope>
    <source>
        <strain evidence="1">A484AB</strain>
    </source>
</reference>
<dbReference type="PANTHER" id="PTHR37984">
    <property type="entry name" value="PROTEIN CBG26694"/>
    <property type="match status" value="1"/>
</dbReference>
<dbReference type="OrthoDB" id="2286242at2759"/>
<dbReference type="SUPFAM" id="SSF50630">
    <property type="entry name" value="Acid proteases"/>
    <property type="match status" value="1"/>
</dbReference>
<evidence type="ECO:0000313" key="2">
    <source>
        <dbReference type="Proteomes" id="UP001152795"/>
    </source>
</evidence>
<sequence length="241" mass="27268">MYRSSGKLDAIETKYSKPEETGDDFLLLDTITAAVDEAKQQSQNQAEYATLSVNNTEVKLKLDTGAEVNVIPIKTYKVLASTRRIQFRKQTVNLIAYNGKPVPVKAVCNLQCKYRGEEYDLEFYISESPSEPVLSIAASKELNLVKFTQELKSELVDGSFSMTTQQVSEDEYSKQIRTEYADVFSGLGRLSRPYHMEVDPMADPVIHPPRKVPHPLRDQLAKTLEDMVKQGVLQKVDRWSV</sequence>
<dbReference type="InterPro" id="IPR050951">
    <property type="entry name" value="Retrovirus_Pol_polyprotein"/>
</dbReference>
<evidence type="ECO:0000313" key="1">
    <source>
        <dbReference type="EMBL" id="CAB4030495.1"/>
    </source>
</evidence>
<dbReference type="AlphaFoldDB" id="A0A7D9JIJ9"/>
<comment type="caution">
    <text evidence="1">The sequence shown here is derived from an EMBL/GenBank/DDBJ whole genome shotgun (WGS) entry which is preliminary data.</text>
</comment>
<dbReference type="CDD" id="cd05481">
    <property type="entry name" value="retropepsin_like_LTR_1"/>
    <property type="match status" value="1"/>
</dbReference>